<proteinExistence type="predicted"/>
<dbReference type="Proteomes" id="UP000828941">
    <property type="component" value="Chromosome 6"/>
</dbReference>
<evidence type="ECO:0000313" key="2">
    <source>
        <dbReference type="Proteomes" id="UP000828941"/>
    </source>
</evidence>
<comment type="caution">
    <text evidence="1">The sequence shown here is derived from an EMBL/GenBank/DDBJ whole genome shotgun (WGS) entry which is preliminary data.</text>
</comment>
<organism evidence="1 2">
    <name type="scientific">Bauhinia variegata</name>
    <name type="common">Purple orchid tree</name>
    <name type="synonym">Phanera variegata</name>
    <dbReference type="NCBI Taxonomy" id="167791"/>
    <lineage>
        <taxon>Eukaryota</taxon>
        <taxon>Viridiplantae</taxon>
        <taxon>Streptophyta</taxon>
        <taxon>Embryophyta</taxon>
        <taxon>Tracheophyta</taxon>
        <taxon>Spermatophyta</taxon>
        <taxon>Magnoliopsida</taxon>
        <taxon>eudicotyledons</taxon>
        <taxon>Gunneridae</taxon>
        <taxon>Pentapetalae</taxon>
        <taxon>rosids</taxon>
        <taxon>fabids</taxon>
        <taxon>Fabales</taxon>
        <taxon>Fabaceae</taxon>
        <taxon>Cercidoideae</taxon>
        <taxon>Cercideae</taxon>
        <taxon>Bauhiniinae</taxon>
        <taxon>Bauhinia</taxon>
    </lineage>
</organism>
<protein>
    <submittedName>
        <fullName evidence="1">Uncharacterized protein</fullName>
    </submittedName>
</protein>
<sequence length="433" mass="49783">MAETTSCSMQRRPNNSSETNINDLPDELLEEILHRLQCVSAVRCKSVTKRWHAIIDNPNFILRVISRQHRLSEKLKHLDHLSFIFSPQNAIFFPKEPPLELEQIVRKFALGFLSQFEVMGESNGWLLCTKHKIFEKSIYYLFNPLTNYCLELPPAPTSKSWRQVVVGFICDPYYQTDSETGNVTFNSQCRFEVVCIPRFSYPFKEFKVEVFSSTIGKWSELVLSSPMGFRFCGIRTRGVAFDGKLFFLGSRKVLVYNPYNIGKGNGVTSLHRIQCDCFYVPDSAHLEVNMGCLGPSCGSLQISQILNKPYDHALSITIWELEDYKKGSWSFLHKIYLNEITQVPREGPSDFISPQQLSRKNLKRSCRMVAFHPYNSDTVYLEYHNRIASCNIWTRTLEVVGSGGYDVYTWRNVFPLALPCWPAPAPAFSQNLL</sequence>
<dbReference type="EMBL" id="CM039431">
    <property type="protein sequence ID" value="KAI4335031.1"/>
    <property type="molecule type" value="Genomic_DNA"/>
</dbReference>
<gene>
    <name evidence="1" type="ORF">L6164_013717</name>
</gene>
<evidence type="ECO:0000313" key="1">
    <source>
        <dbReference type="EMBL" id="KAI4335031.1"/>
    </source>
</evidence>
<keyword evidence="2" id="KW-1185">Reference proteome</keyword>
<accession>A0ACB9NFL0</accession>
<name>A0ACB9NFL0_BAUVA</name>
<reference evidence="1 2" key="1">
    <citation type="journal article" date="2022" name="DNA Res.">
        <title>Chromosomal-level genome assembly of the orchid tree Bauhinia variegata (Leguminosae; Cercidoideae) supports the allotetraploid origin hypothesis of Bauhinia.</title>
        <authorList>
            <person name="Zhong Y."/>
            <person name="Chen Y."/>
            <person name="Zheng D."/>
            <person name="Pang J."/>
            <person name="Liu Y."/>
            <person name="Luo S."/>
            <person name="Meng S."/>
            <person name="Qian L."/>
            <person name="Wei D."/>
            <person name="Dai S."/>
            <person name="Zhou R."/>
        </authorList>
    </citation>
    <scope>NUCLEOTIDE SEQUENCE [LARGE SCALE GENOMIC DNA]</scope>
    <source>
        <strain evidence="1">BV-YZ2020</strain>
    </source>
</reference>